<dbReference type="PANTHER" id="PTHR31272">
    <property type="entry name" value="CYTOCHROME C-TYPE BIOGENESIS PROTEIN HI_1454-RELATED"/>
    <property type="match status" value="1"/>
</dbReference>
<dbReference type="OrthoDB" id="147898at2157"/>
<dbReference type="InterPro" id="IPR051790">
    <property type="entry name" value="Cytochrome_c-biogenesis_DsbD"/>
</dbReference>
<sequence length="237" mass="25328">MDVMGFMQAMGMSGIPIIAAFFIGLMMAMSPCPLATNITAIAYVSRRIDTGRRTLLVGVLYGAGRTVAYVAIAAAIVYAGLNVQAVSFFLQDYGEMLIGPLLLLLGVLMLDLVEINLPGGGRWLTSLMEWFSEKGVAGSFVLGVLFALSFCPFSAVLFFGMLIPLALNTGDAILVPAVFGVATALPVILVSLLLVRGVGQAARLMQRAQEVDLWVKRCVAVVFIAIGLYSLGNVWLW</sequence>
<keyword evidence="1" id="KW-0472">Membrane</keyword>
<evidence type="ECO:0000259" key="2">
    <source>
        <dbReference type="Pfam" id="PF13386"/>
    </source>
</evidence>
<evidence type="ECO:0000256" key="1">
    <source>
        <dbReference type="SAM" id="Phobius"/>
    </source>
</evidence>
<comment type="caution">
    <text evidence="3">The sequence shown here is derived from an EMBL/GenBank/DDBJ whole genome shotgun (WGS) entry which is preliminary data.</text>
</comment>
<dbReference type="RefSeq" id="WP_176788936.1">
    <property type="nucleotide sequence ID" value="NZ_JABXWR010000001.1"/>
</dbReference>
<dbReference type="Pfam" id="PF13386">
    <property type="entry name" value="DsbD_2"/>
    <property type="match status" value="1"/>
</dbReference>
<keyword evidence="4" id="KW-1185">Reference proteome</keyword>
<feature type="transmembrane region" description="Helical" evidence="1">
    <location>
        <begin position="101"/>
        <end position="119"/>
    </location>
</feature>
<evidence type="ECO:0000313" key="4">
    <source>
        <dbReference type="Proteomes" id="UP000570823"/>
    </source>
</evidence>
<accession>A0A7K4HPY2</accession>
<feature type="transmembrane region" description="Helical" evidence="1">
    <location>
        <begin position="15"/>
        <end position="43"/>
    </location>
</feature>
<organism evidence="3 4">
    <name type="scientific">Methanofollis tationis</name>
    <dbReference type="NCBI Taxonomy" id="81417"/>
    <lineage>
        <taxon>Archaea</taxon>
        <taxon>Methanobacteriati</taxon>
        <taxon>Methanobacteriota</taxon>
        <taxon>Stenosarchaea group</taxon>
        <taxon>Methanomicrobia</taxon>
        <taxon>Methanomicrobiales</taxon>
        <taxon>Methanomicrobiaceae</taxon>
        <taxon>Methanofollis</taxon>
    </lineage>
</organism>
<dbReference type="InterPro" id="IPR039447">
    <property type="entry name" value="UreH-like_TM_dom"/>
</dbReference>
<reference evidence="3 4" key="1">
    <citation type="submission" date="2020-06" db="EMBL/GenBank/DDBJ databases">
        <title>Methanofollis fontis sp. nov., a methanogen isolated from marine sediments near a cold seep at Four-Way Closure Ridge offshore southwestern Taiwan.</title>
        <authorList>
            <person name="Chen S.-C."/>
            <person name="Teng N.-H."/>
            <person name="Lin Y.-S."/>
            <person name="Lai M.-C."/>
            <person name="Chen H.-H."/>
            <person name="Wang C.-C."/>
        </authorList>
    </citation>
    <scope>NUCLEOTIDE SEQUENCE [LARGE SCALE GENOMIC DNA]</scope>
    <source>
        <strain evidence="3 4">DSM 2702</strain>
    </source>
</reference>
<dbReference type="Proteomes" id="UP000570823">
    <property type="component" value="Unassembled WGS sequence"/>
</dbReference>
<feature type="domain" description="Urease accessory protein UreH-like transmembrane" evidence="2">
    <location>
        <begin position="19"/>
        <end position="229"/>
    </location>
</feature>
<keyword evidence="1" id="KW-1133">Transmembrane helix</keyword>
<dbReference type="EMBL" id="JABXWR010000001">
    <property type="protein sequence ID" value="NVO67335.1"/>
    <property type="molecule type" value="Genomic_DNA"/>
</dbReference>
<name>A0A7K4HPY2_9EURY</name>
<feature type="transmembrane region" description="Helical" evidence="1">
    <location>
        <begin position="173"/>
        <end position="194"/>
    </location>
</feature>
<protein>
    <submittedName>
        <fullName evidence="3">Sulfite exporter TauE/SafE family protein</fullName>
    </submittedName>
</protein>
<proteinExistence type="predicted"/>
<feature type="transmembrane region" description="Helical" evidence="1">
    <location>
        <begin position="140"/>
        <end position="167"/>
    </location>
</feature>
<feature type="transmembrane region" description="Helical" evidence="1">
    <location>
        <begin position="55"/>
        <end position="81"/>
    </location>
</feature>
<dbReference type="AlphaFoldDB" id="A0A7K4HPY2"/>
<keyword evidence="1" id="KW-0812">Transmembrane</keyword>
<gene>
    <name evidence="3" type="ORF">HWN36_08450</name>
</gene>
<feature type="transmembrane region" description="Helical" evidence="1">
    <location>
        <begin position="214"/>
        <end position="236"/>
    </location>
</feature>
<dbReference type="PANTHER" id="PTHR31272:SF4">
    <property type="entry name" value="CYTOCHROME C-TYPE BIOGENESIS PROTEIN HI_1454-RELATED"/>
    <property type="match status" value="1"/>
</dbReference>
<dbReference type="NCBIfam" id="NF040495">
    <property type="entry name" value="tranport_ArsG"/>
    <property type="match status" value="1"/>
</dbReference>
<evidence type="ECO:0000313" key="3">
    <source>
        <dbReference type="EMBL" id="NVO67335.1"/>
    </source>
</evidence>